<feature type="region of interest" description="Disordered" evidence="1">
    <location>
        <begin position="119"/>
        <end position="166"/>
    </location>
</feature>
<reference evidence="3 4" key="1">
    <citation type="submission" date="2024-03" db="EMBL/GenBank/DDBJ databases">
        <title>Novel species of the genus Variovorax.</title>
        <authorList>
            <person name="Liu Q."/>
            <person name="Xin Y.-H."/>
        </authorList>
    </citation>
    <scope>NUCLEOTIDE SEQUENCE [LARGE SCALE GENOMIC DNA]</scope>
    <source>
        <strain evidence="3 4">KACC 18900</strain>
    </source>
</reference>
<gene>
    <name evidence="3" type="ORF">WKW82_08060</name>
</gene>
<dbReference type="RefSeq" id="WP_340341744.1">
    <property type="nucleotide sequence ID" value="NZ_JBBKZT010000003.1"/>
</dbReference>
<protein>
    <submittedName>
        <fullName evidence="3">Uncharacterized protein</fullName>
    </submittedName>
</protein>
<sequence>MRRLKAAAPHILLACALLLGTTQADAYIREVMIKHKFKDSWGQTCTFYTSLTISDTGVQSATVLLLDCSYFNASIPDKGPARLEGAQAEAMAKKYIPEAEYRALMAKVNREALAASAAARAESMPTRELHAPSAKMRQPDRYLPCKEGERPPCDRPALVVPGTGRQ</sequence>
<evidence type="ECO:0000313" key="3">
    <source>
        <dbReference type="EMBL" id="MEJ8846598.1"/>
    </source>
</evidence>
<evidence type="ECO:0000256" key="1">
    <source>
        <dbReference type="SAM" id="MobiDB-lite"/>
    </source>
</evidence>
<feature type="compositionally biased region" description="Basic and acidic residues" evidence="1">
    <location>
        <begin position="137"/>
        <end position="153"/>
    </location>
</feature>
<proteinExistence type="predicted"/>
<name>A0ABU8WGG9_9BURK</name>
<accession>A0ABU8WGG9</accession>
<dbReference type="EMBL" id="JBBKZT010000003">
    <property type="protein sequence ID" value="MEJ8846598.1"/>
    <property type="molecule type" value="Genomic_DNA"/>
</dbReference>
<feature type="chain" id="PRO_5045963046" evidence="2">
    <location>
        <begin position="27"/>
        <end position="166"/>
    </location>
</feature>
<feature type="signal peptide" evidence="2">
    <location>
        <begin position="1"/>
        <end position="26"/>
    </location>
</feature>
<keyword evidence="2" id="KW-0732">Signal</keyword>
<evidence type="ECO:0000313" key="4">
    <source>
        <dbReference type="Proteomes" id="UP001385892"/>
    </source>
</evidence>
<keyword evidence="4" id="KW-1185">Reference proteome</keyword>
<dbReference type="Proteomes" id="UP001385892">
    <property type="component" value="Unassembled WGS sequence"/>
</dbReference>
<evidence type="ECO:0000256" key="2">
    <source>
        <dbReference type="SAM" id="SignalP"/>
    </source>
</evidence>
<comment type="caution">
    <text evidence="3">The sequence shown here is derived from an EMBL/GenBank/DDBJ whole genome shotgun (WGS) entry which is preliminary data.</text>
</comment>
<organism evidence="3 4">
    <name type="scientific">Variovorax rhizosphaerae</name>
    <dbReference type="NCBI Taxonomy" id="1836200"/>
    <lineage>
        <taxon>Bacteria</taxon>
        <taxon>Pseudomonadati</taxon>
        <taxon>Pseudomonadota</taxon>
        <taxon>Betaproteobacteria</taxon>
        <taxon>Burkholderiales</taxon>
        <taxon>Comamonadaceae</taxon>
        <taxon>Variovorax</taxon>
    </lineage>
</organism>